<evidence type="ECO:0000313" key="1">
    <source>
        <dbReference type="EMBL" id="MBG0565110.1"/>
    </source>
</evidence>
<dbReference type="AlphaFoldDB" id="A0A931FZT2"/>
<keyword evidence="2" id="KW-1185">Reference proteome</keyword>
<dbReference type="Proteomes" id="UP000598146">
    <property type="component" value="Unassembled WGS sequence"/>
</dbReference>
<organism evidence="1 2">
    <name type="scientific">Actinoplanes aureus</name>
    <dbReference type="NCBI Taxonomy" id="2792083"/>
    <lineage>
        <taxon>Bacteria</taxon>
        <taxon>Bacillati</taxon>
        <taxon>Actinomycetota</taxon>
        <taxon>Actinomycetes</taxon>
        <taxon>Micromonosporales</taxon>
        <taxon>Micromonosporaceae</taxon>
        <taxon>Actinoplanes</taxon>
    </lineage>
</organism>
<name>A0A931FZT2_9ACTN</name>
<protein>
    <submittedName>
        <fullName evidence="1">NifU family protein</fullName>
    </submittedName>
</protein>
<reference evidence="1" key="1">
    <citation type="submission" date="2020-11" db="EMBL/GenBank/DDBJ databases">
        <title>Isolation and identification of active actinomycetes.</title>
        <authorList>
            <person name="Sun X."/>
        </authorList>
    </citation>
    <scope>NUCLEOTIDE SEQUENCE</scope>
    <source>
        <strain evidence="1">NEAU-A11</strain>
    </source>
</reference>
<gene>
    <name evidence="1" type="ORF">I4J89_27025</name>
</gene>
<proteinExistence type="predicted"/>
<sequence>MPDQDWRAAGERIDALLATGGPDREELVRLLTGLYGAGLRRLLELLHAHGALTDPVLTALAADDLVASLLLVHDLHPDSVQTRIERALAEAGGEVRLIEVTADGVARLRATGGGCGAAARDERIRAAVEVAAPDLTGIEIETGSAVPLIPVSALFDRPGGTP</sequence>
<evidence type="ECO:0000313" key="2">
    <source>
        <dbReference type="Proteomes" id="UP000598146"/>
    </source>
</evidence>
<dbReference type="EMBL" id="JADQTO010000013">
    <property type="protein sequence ID" value="MBG0565110.1"/>
    <property type="molecule type" value="Genomic_DNA"/>
</dbReference>
<dbReference type="RefSeq" id="WP_196416884.1">
    <property type="nucleotide sequence ID" value="NZ_JADQTO010000013.1"/>
</dbReference>
<accession>A0A931FZT2</accession>
<comment type="caution">
    <text evidence="1">The sequence shown here is derived from an EMBL/GenBank/DDBJ whole genome shotgun (WGS) entry which is preliminary data.</text>
</comment>